<sequence length="251" mass="29345">MLNKIKFAYKKFHKFFNSKKDIEKFNAIPELRNLHKLFSEDTESRWIIGKKDALRIYQLVRENNPKNIIELGLGIGAGAAIIAMASSSDAQITSLEQYQKCIDIAERIFPRELRNKVKFVFSPACVFQNSKISKYLYFSGYRNFPLSADVKYDFVVIDGPGAFMEGNEFVKLPNGDLINLLPYLKFGCKIFCDGRKKQVEIYERYLSDYVKIVEREQNYTVFERTEKALNHMEEFKPVDLELFVRTKKGYF</sequence>
<accession>A0A1F5WU53</accession>
<proteinExistence type="predicted"/>
<dbReference type="InterPro" id="IPR029063">
    <property type="entry name" value="SAM-dependent_MTases_sf"/>
</dbReference>
<reference evidence="1 2" key="1">
    <citation type="journal article" date="2016" name="Nat. Commun.">
        <title>Thousands of microbial genomes shed light on interconnected biogeochemical processes in an aquifer system.</title>
        <authorList>
            <person name="Anantharaman K."/>
            <person name="Brown C.T."/>
            <person name="Hug L.A."/>
            <person name="Sharon I."/>
            <person name="Castelle C.J."/>
            <person name="Probst A.J."/>
            <person name="Thomas B.C."/>
            <person name="Singh A."/>
            <person name="Wilkins M.J."/>
            <person name="Karaoz U."/>
            <person name="Brodie E.L."/>
            <person name="Williams K.H."/>
            <person name="Hubbard S.S."/>
            <person name="Banfield J.F."/>
        </authorList>
    </citation>
    <scope>NUCLEOTIDE SEQUENCE [LARGE SCALE GENOMIC DNA]</scope>
</reference>
<protein>
    <recommendedName>
        <fullName evidence="3">Methyltransferase small domain-containing protein</fullName>
    </recommendedName>
</protein>
<dbReference type="SUPFAM" id="SSF53335">
    <property type="entry name" value="S-adenosyl-L-methionine-dependent methyltransferases"/>
    <property type="match status" value="1"/>
</dbReference>
<dbReference type="Gene3D" id="3.40.50.150">
    <property type="entry name" value="Vaccinia Virus protein VP39"/>
    <property type="match status" value="1"/>
</dbReference>
<evidence type="ECO:0008006" key="3">
    <source>
        <dbReference type="Google" id="ProtNLM"/>
    </source>
</evidence>
<dbReference type="EMBL" id="MFHI01000009">
    <property type="protein sequence ID" value="OGF79172.1"/>
    <property type="molecule type" value="Genomic_DNA"/>
</dbReference>
<gene>
    <name evidence="1" type="ORF">A2W54_00750</name>
</gene>
<evidence type="ECO:0000313" key="1">
    <source>
        <dbReference type="EMBL" id="OGF79172.1"/>
    </source>
</evidence>
<dbReference type="Proteomes" id="UP000178425">
    <property type="component" value="Unassembled WGS sequence"/>
</dbReference>
<comment type="caution">
    <text evidence="1">The sequence shown here is derived from an EMBL/GenBank/DDBJ whole genome shotgun (WGS) entry which is preliminary data.</text>
</comment>
<organism evidence="1 2">
    <name type="scientific">Candidatus Giovannonibacteria bacterium RIFCSPHIGHO2_02_43_13</name>
    <dbReference type="NCBI Taxonomy" id="1798330"/>
    <lineage>
        <taxon>Bacteria</taxon>
        <taxon>Candidatus Giovannoniibacteriota</taxon>
    </lineage>
</organism>
<name>A0A1F5WU53_9BACT</name>
<evidence type="ECO:0000313" key="2">
    <source>
        <dbReference type="Proteomes" id="UP000178425"/>
    </source>
</evidence>
<dbReference type="AlphaFoldDB" id="A0A1F5WU53"/>